<dbReference type="Proteomes" id="UP001152795">
    <property type="component" value="Unassembled WGS sequence"/>
</dbReference>
<gene>
    <name evidence="2" type="ORF">PACLA_8A054028</name>
</gene>
<feature type="region of interest" description="Disordered" evidence="1">
    <location>
        <begin position="1"/>
        <end position="45"/>
    </location>
</feature>
<dbReference type="OrthoDB" id="10462977at2759"/>
<dbReference type="EMBL" id="CACRXK020007685">
    <property type="protein sequence ID" value="CAB4012925.1"/>
    <property type="molecule type" value="Genomic_DNA"/>
</dbReference>
<name>A0A6S7I2I7_PARCT</name>
<protein>
    <submittedName>
        <fullName evidence="2">Uncharacterized protein</fullName>
    </submittedName>
</protein>
<evidence type="ECO:0000313" key="2">
    <source>
        <dbReference type="EMBL" id="CAB4012925.1"/>
    </source>
</evidence>
<proteinExistence type="predicted"/>
<evidence type="ECO:0000256" key="1">
    <source>
        <dbReference type="SAM" id="MobiDB-lite"/>
    </source>
</evidence>
<keyword evidence="3" id="KW-1185">Reference proteome</keyword>
<feature type="compositionally biased region" description="Acidic residues" evidence="1">
    <location>
        <begin position="1"/>
        <end position="13"/>
    </location>
</feature>
<dbReference type="AlphaFoldDB" id="A0A6S7I2I7"/>
<accession>A0A6S7I2I7</accession>
<feature type="compositionally biased region" description="Basic and acidic residues" evidence="1">
    <location>
        <begin position="14"/>
        <end position="45"/>
    </location>
</feature>
<sequence length="252" mass="28549">MDKEDGENEETSNESERENDTVDKEDGGNEEQGDRADSGVEQGKGNEKKKLTGIELFVDMYEKNEIGCIISTINDENCCDKFIEIAYELLQSVKRHEQSATHALRSRDLEAMGLPLDYVASREGNLFEALSIDPDRLALDAFLYGIEHQCHLASERSRQTNTTVSGEDIMKGLKNFNTEGALRASLEVWRPKHEVFQIYSPCICQVMEGIGIVDHTVGQTIKDDSVYVLLETKMEKRPTRHHAKRKQSYKCV</sequence>
<reference evidence="2" key="1">
    <citation type="submission" date="2020-04" db="EMBL/GenBank/DDBJ databases">
        <authorList>
            <person name="Alioto T."/>
            <person name="Alioto T."/>
            <person name="Gomez Garrido J."/>
        </authorList>
    </citation>
    <scope>NUCLEOTIDE SEQUENCE</scope>
    <source>
        <strain evidence="2">A484AB</strain>
    </source>
</reference>
<organism evidence="2 3">
    <name type="scientific">Paramuricea clavata</name>
    <name type="common">Red gorgonian</name>
    <name type="synonym">Violescent sea-whip</name>
    <dbReference type="NCBI Taxonomy" id="317549"/>
    <lineage>
        <taxon>Eukaryota</taxon>
        <taxon>Metazoa</taxon>
        <taxon>Cnidaria</taxon>
        <taxon>Anthozoa</taxon>
        <taxon>Octocorallia</taxon>
        <taxon>Malacalcyonacea</taxon>
        <taxon>Plexauridae</taxon>
        <taxon>Paramuricea</taxon>
    </lineage>
</organism>
<comment type="caution">
    <text evidence="2">The sequence shown here is derived from an EMBL/GenBank/DDBJ whole genome shotgun (WGS) entry which is preliminary data.</text>
</comment>
<evidence type="ECO:0000313" key="3">
    <source>
        <dbReference type="Proteomes" id="UP001152795"/>
    </source>
</evidence>